<dbReference type="AlphaFoldDB" id="A0A931GIM3"/>
<gene>
    <name evidence="10" type="ORF">IW256_002856</name>
</gene>
<dbReference type="GO" id="GO:0006355">
    <property type="term" value="P:regulation of DNA-templated transcription"/>
    <property type="evidence" value="ECO:0007669"/>
    <property type="project" value="InterPro"/>
</dbReference>
<evidence type="ECO:0000256" key="7">
    <source>
        <dbReference type="PROSITE-ProRule" id="PRU01091"/>
    </source>
</evidence>
<dbReference type="GO" id="GO:0032993">
    <property type="term" value="C:protein-DNA complex"/>
    <property type="evidence" value="ECO:0007669"/>
    <property type="project" value="TreeGrafter"/>
</dbReference>
<proteinExistence type="predicted"/>
<dbReference type="Gene3D" id="1.10.10.10">
    <property type="entry name" value="Winged helix-like DNA-binding domain superfamily/Winged helix DNA-binding domain"/>
    <property type="match status" value="1"/>
</dbReference>
<keyword evidence="2" id="KW-0902">Two-component regulatory system</keyword>
<dbReference type="PANTHER" id="PTHR48111">
    <property type="entry name" value="REGULATOR OF RPOS"/>
    <property type="match status" value="1"/>
</dbReference>
<dbReference type="Gene3D" id="6.10.250.690">
    <property type="match status" value="1"/>
</dbReference>
<feature type="domain" description="Response regulatory" evidence="8">
    <location>
        <begin position="9"/>
        <end position="122"/>
    </location>
</feature>
<dbReference type="CDD" id="cd00383">
    <property type="entry name" value="trans_reg_C"/>
    <property type="match status" value="1"/>
</dbReference>
<evidence type="ECO:0000259" key="8">
    <source>
        <dbReference type="PROSITE" id="PS50110"/>
    </source>
</evidence>
<sequence length="240" mass="26556">MNPPEETGRVLVVDDDPTVAEVVARYLVRDGHRVECAADGRDGLRRALEDPPDLVVLDLMLPGLSGLEVCRRLRETSPVPIVMLTALGEETDRLAGLETGADDYVTKPFSPRELALRVRSVLRRTRGVVAPAGTGTLRDGDLTLDARAHEAELRGAPLSLTAREFDLLAFLMRHPRRAFTRDELLERVWGWSFGDTSTVTVHTRRLREKVEDDPTAPRRIVTVWGVGYRYEPAGGEGAPS</sequence>
<evidence type="ECO:0000313" key="10">
    <source>
        <dbReference type="EMBL" id="MBG6088743.1"/>
    </source>
</evidence>
<keyword evidence="5" id="KW-0804">Transcription</keyword>
<dbReference type="InterPro" id="IPR011006">
    <property type="entry name" value="CheY-like_superfamily"/>
</dbReference>
<dbReference type="SUPFAM" id="SSF52172">
    <property type="entry name" value="CheY-like"/>
    <property type="match status" value="1"/>
</dbReference>
<keyword evidence="11" id="KW-1185">Reference proteome</keyword>
<organism evidence="10 11">
    <name type="scientific">Actinomadura viridis</name>
    <dbReference type="NCBI Taxonomy" id="58110"/>
    <lineage>
        <taxon>Bacteria</taxon>
        <taxon>Bacillati</taxon>
        <taxon>Actinomycetota</taxon>
        <taxon>Actinomycetes</taxon>
        <taxon>Streptosporangiales</taxon>
        <taxon>Thermomonosporaceae</taxon>
        <taxon>Actinomadura</taxon>
    </lineage>
</organism>
<evidence type="ECO:0000256" key="6">
    <source>
        <dbReference type="PROSITE-ProRule" id="PRU00169"/>
    </source>
</evidence>
<feature type="modified residue" description="4-aspartylphosphate" evidence="6">
    <location>
        <position position="58"/>
    </location>
</feature>
<dbReference type="GO" id="GO:0005829">
    <property type="term" value="C:cytosol"/>
    <property type="evidence" value="ECO:0007669"/>
    <property type="project" value="TreeGrafter"/>
</dbReference>
<reference evidence="10" key="1">
    <citation type="submission" date="2020-11" db="EMBL/GenBank/DDBJ databases">
        <title>Sequencing the genomes of 1000 actinobacteria strains.</title>
        <authorList>
            <person name="Klenk H.-P."/>
        </authorList>
    </citation>
    <scope>NUCLEOTIDE SEQUENCE</scope>
    <source>
        <strain evidence="10">DSM 43175</strain>
    </source>
</reference>
<dbReference type="FunFam" id="1.10.10.10:FF:000018">
    <property type="entry name" value="DNA-binding response regulator ResD"/>
    <property type="match status" value="1"/>
</dbReference>
<dbReference type="Proteomes" id="UP000614047">
    <property type="component" value="Unassembled WGS sequence"/>
</dbReference>
<dbReference type="GO" id="GO:0000976">
    <property type="term" value="F:transcription cis-regulatory region binding"/>
    <property type="evidence" value="ECO:0007669"/>
    <property type="project" value="TreeGrafter"/>
</dbReference>
<dbReference type="FunFam" id="3.40.50.2300:FF:000001">
    <property type="entry name" value="DNA-binding response regulator PhoB"/>
    <property type="match status" value="1"/>
</dbReference>
<dbReference type="PROSITE" id="PS51755">
    <property type="entry name" value="OMPR_PHOB"/>
    <property type="match status" value="1"/>
</dbReference>
<evidence type="ECO:0000256" key="3">
    <source>
        <dbReference type="ARBA" id="ARBA00023015"/>
    </source>
</evidence>
<evidence type="ECO:0000259" key="9">
    <source>
        <dbReference type="PROSITE" id="PS51755"/>
    </source>
</evidence>
<dbReference type="InterPro" id="IPR016032">
    <property type="entry name" value="Sig_transdc_resp-reg_C-effctor"/>
</dbReference>
<evidence type="ECO:0000256" key="2">
    <source>
        <dbReference type="ARBA" id="ARBA00023012"/>
    </source>
</evidence>
<dbReference type="EMBL" id="JADOUA010000001">
    <property type="protein sequence ID" value="MBG6088743.1"/>
    <property type="molecule type" value="Genomic_DNA"/>
</dbReference>
<name>A0A931GIM3_9ACTN</name>
<dbReference type="PROSITE" id="PS50110">
    <property type="entry name" value="RESPONSE_REGULATORY"/>
    <property type="match status" value="1"/>
</dbReference>
<comment type="caution">
    <text evidence="10">The sequence shown here is derived from an EMBL/GenBank/DDBJ whole genome shotgun (WGS) entry which is preliminary data.</text>
</comment>
<protein>
    <submittedName>
        <fullName evidence="10">DNA-binding response OmpR family regulator</fullName>
    </submittedName>
</protein>
<evidence type="ECO:0000256" key="5">
    <source>
        <dbReference type="ARBA" id="ARBA00023163"/>
    </source>
</evidence>
<accession>A0A931GIM3</accession>
<dbReference type="CDD" id="cd17574">
    <property type="entry name" value="REC_OmpR"/>
    <property type="match status" value="1"/>
</dbReference>
<feature type="DNA-binding region" description="OmpR/PhoB-type" evidence="7">
    <location>
        <begin position="134"/>
        <end position="232"/>
    </location>
</feature>
<dbReference type="SMART" id="SM00448">
    <property type="entry name" value="REC"/>
    <property type="match status" value="1"/>
</dbReference>
<dbReference type="Pfam" id="PF00486">
    <property type="entry name" value="Trans_reg_C"/>
    <property type="match status" value="1"/>
</dbReference>
<evidence type="ECO:0000313" key="11">
    <source>
        <dbReference type="Proteomes" id="UP000614047"/>
    </source>
</evidence>
<keyword evidence="4 7" id="KW-0238">DNA-binding</keyword>
<dbReference type="GO" id="GO:0000156">
    <property type="term" value="F:phosphorelay response regulator activity"/>
    <property type="evidence" value="ECO:0007669"/>
    <property type="project" value="TreeGrafter"/>
</dbReference>
<dbReference type="SMART" id="SM00862">
    <property type="entry name" value="Trans_reg_C"/>
    <property type="match status" value="1"/>
</dbReference>
<dbReference type="SUPFAM" id="SSF46894">
    <property type="entry name" value="C-terminal effector domain of the bipartite response regulators"/>
    <property type="match status" value="1"/>
</dbReference>
<dbReference type="PANTHER" id="PTHR48111:SF4">
    <property type="entry name" value="DNA-BINDING DUAL TRANSCRIPTIONAL REGULATOR OMPR"/>
    <property type="match status" value="1"/>
</dbReference>
<keyword evidence="3" id="KW-0805">Transcription regulation</keyword>
<dbReference type="RefSeq" id="WP_197011429.1">
    <property type="nucleotide sequence ID" value="NZ_BAABES010000005.1"/>
</dbReference>
<evidence type="ECO:0000256" key="1">
    <source>
        <dbReference type="ARBA" id="ARBA00022553"/>
    </source>
</evidence>
<feature type="domain" description="OmpR/PhoB-type" evidence="9">
    <location>
        <begin position="134"/>
        <end position="232"/>
    </location>
</feature>
<keyword evidence="1 6" id="KW-0597">Phosphoprotein</keyword>
<dbReference type="InterPro" id="IPR001789">
    <property type="entry name" value="Sig_transdc_resp-reg_receiver"/>
</dbReference>
<dbReference type="InterPro" id="IPR001867">
    <property type="entry name" value="OmpR/PhoB-type_DNA-bd"/>
</dbReference>
<dbReference type="InterPro" id="IPR039420">
    <property type="entry name" value="WalR-like"/>
</dbReference>
<dbReference type="InterPro" id="IPR036388">
    <property type="entry name" value="WH-like_DNA-bd_sf"/>
</dbReference>
<dbReference type="Gene3D" id="3.40.50.2300">
    <property type="match status" value="1"/>
</dbReference>
<dbReference type="Pfam" id="PF00072">
    <property type="entry name" value="Response_reg"/>
    <property type="match status" value="1"/>
</dbReference>
<evidence type="ECO:0000256" key="4">
    <source>
        <dbReference type="ARBA" id="ARBA00023125"/>
    </source>
</evidence>